<feature type="compositionally biased region" description="Low complexity" evidence="1">
    <location>
        <begin position="144"/>
        <end position="161"/>
    </location>
</feature>
<reference evidence="3 4" key="1">
    <citation type="submission" date="2024-02" db="EMBL/GenBank/DDBJ databases">
        <title>De novo assembly and annotation of 12 fungi associated with fruit tree decline syndrome in Ontario, Canada.</title>
        <authorList>
            <person name="Sulman M."/>
            <person name="Ellouze W."/>
            <person name="Ilyukhin E."/>
        </authorList>
    </citation>
    <scope>NUCLEOTIDE SEQUENCE [LARGE SCALE GENOMIC DNA]</scope>
    <source>
        <strain evidence="3 4">M169</strain>
    </source>
</reference>
<gene>
    <name evidence="3" type="ORF">SLS63_012393</name>
</gene>
<feature type="region of interest" description="Disordered" evidence="1">
    <location>
        <begin position="141"/>
        <end position="166"/>
    </location>
</feature>
<comment type="caution">
    <text evidence="3">The sequence shown here is derived from an EMBL/GenBank/DDBJ whole genome shotgun (WGS) entry which is preliminary data.</text>
</comment>
<dbReference type="InterPro" id="IPR046539">
    <property type="entry name" value="DUF6604"/>
</dbReference>
<keyword evidence="4" id="KW-1185">Reference proteome</keyword>
<name>A0ABR1NRB1_DIAER</name>
<dbReference type="EMBL" id="JAKNSF020000136">
    <property type="protein sequence ID" value="KAK7712349.1"/>
    <property type="molecule type" value="Genomic_DNA"/>
</dbReference>
<accession>A0ABR1NRB1</accession>
<sequence>MLPESLKSSYAQYKDDTDRFATWLLAAAEKCGHQANLGLAGDPASSTNSSTKAKAKAKAKSTPILPLKYKATVSELRTLGEVVAKSSLKIPDSILAVARRAVTLRKHATLWFLGNGNSASNKRHAHFVQVLEEICESLEWRTNDPSPKGSSDPSSATATPANGKTDANAAGQAWINQFAVLSVEEPEDILEQSDSSKQLARVEVVQEDDVDHKDPEQIHLSHAYFRAFCLFRDLHNMRDFMLQTWEEYRDNKLDLMTASVVTDTALQLARAAIEELVQDPSIFPECEDDEMALQSMLYDVTCMASGHYDNASVELGLPFNVNAAETANWFFVIPQILLISFIPIMQNDDQPDIIKGYFGVVDKKADRSRMSVGERLQEDKILLTELLPEFCLMKTHGLKWPVRDEITHGFIEYAKDKRPKLWHCFAAQILLDIYNTLRLNPAGPWNDLRMAGLRISKTIADFKTLSATHPKPAFWPKEGDQEIDNIQRCIDSCIKRDPQLSLWHYQMSIQRHDEHFFLKSNPILCGLMMFQLTSRMQLIGQGLVNQWYDVQQMAFLYNLAQKVPGTRLDWPDIEAFIKIHGENRIFVGDRPKNAAESLNRLEAATGISSVTRFARDARRTRNWHLPDGKRSRLLEPTTKVANMFRDDYGKSKQTRNIAHADFGKLLDELTSTAANAKKGTRRGGKGQSLTNPEDFLLRKWSSKHSLGALQFLALVRTRLHEEEPVLMFNYFGMHQRSVEMLRRIRDKEHHKFVQYFTAGYMPDDSWISNLVILIHHVARGSAAASRELGLASDRNGNTSVSRIIMSCGDVMREYLGTKGDVACKELRTFCKNKTPLCVDAGEKDEDEEAEKEFMHIIGLEEVLDPRAMASLMTGIPVA</sequence>
<evidence type="ECO:0000259" key="2">
    <source>
        <dbReference type="Pfam" id="PF20253"/>
    </source>
</evidence>
<dbReference type="PANTHER" id="PTHR38795:SF1">
    <property type="entry name" value="DUF6604 DOMAIN-CONTAINING PROTEIN"/>
    <property type="match status" value="1"/>
</dbReference>
<protein>
    <recommendedName>
        <fullName evidence="2">DUF6604 domain-containing protein</fullName>
    </recommendedName>
</protein>
<feature type="domain" description="DUF6604" evidence="2">
    <location>
        <begin position="12"/>
        <end position="277"/>
    </location>
</feature>
<evidence type="ECO:0000313" key="3">
    <source>
        <dbReference type="EMBL" id="KAK7712349.1"/>
    </source>
</evidence>
<proteinExistence type="predicted"/>
<dbReference type="PANTHER" id="PTHR38795">
    <property type="entry name" value="DUF6604 DOMAIN-CONTAINING PROTEIN"/>
    <property type="match status" value="1"/>
</dbReference>
<dbReference type="Pfam" id="PF20253">
    <property type="entry name" value="DUF6604"/>
    <property type="match status" value="1"/>
</dbReference>
<evidence type="ECO:0000313" key="4">
    <source>
        <dbReference type="Proteomes" id="UP001430848"/>
    </source>
</evidence>
<dbReference type="Proteomes" id="UP001430848">
    <property type="component" value="Unassembled WGS sequence"/>
</dbReference>
<organism evidence="3 4">
    <name type="scientific">Diaporthe eres</name>
    <name type="common">Phomopsis oblonga</name>
    <dbReference type="NCBI Taxonomy" id="83184"/>
    <lineage>
        <taxon>Eukaryota</taxon>
        <taxon>Fungi</taxon>
        <taxon>Dikarya</taxon>
        <taxon>Ascomycota</taxon>
        <taxon>Pezizomycotina</taxon>
        <taxon>Sordariomycetes</taxon>
        <taxon>Sordariomycetidae</taxon>
        <taxon>Diaporthales</taxon>
        <taxon>Diaporthaceae</taxon>
        <taxon>Diaporthe</taxon>
        <taxon>Diaporthe eres species complex</taxon>
    </lineage>
</organism>
<evidence type="ECO:0000256" key="1">
    <source>
        <dbReference type="SAM" id="MobiDB-lite"/>
    </source>
</evidence>